<name>A0ABS3Z182_9BACT</name>
<feature type="signal peptide" evidence="8">
    <location>
        <begin position="1"/>
        <end position="20"/>
    </location>
</feature>
<protein>
    <submittedName>
        <fullName evidence="10">SusC/RagA family TonB-linked outer membrane protein</fullName>
    </submittedName>
</protein>
<evidence type="ECO:0000256" key="8">
    <source>
        <dbReference type="SAM" id="SignalP"/>
    </source>
</evidence>
<evidence type="ECO:0000313" key="10">
    <source>
        <dbReference type="EMBL" id="MBO9203913.1"/>
    </source>
</evidence>
<evidence type="ECO:0000256" key="3">
    <source>
        <dbReference type="ARBA" id="ARBA00022452"/>
    </source>
</evidence>
<dbReference type="InterPro" id="IPR012910">
    <property type="entry name" value="Plug_dom"/>
</dbReference>
<dbReference type="NCBIfam" id="TIGR04057">
    <property type="entry name" value="SusC_RagA_signa"/>
    <property type="match status" value="1"/>
</dbReference>
<accession>A0ABS3Z182</accession>
<comment type="subcellular location">
    <subcellularLocation>
        <location evidence="1 7">Cell outer membrane</location>
        <topology evidence="1 7">Multi-pass membrane protein</topology>
    </subcellularLocation>
</comment>
<evidence type="ECO:0000256" key="2">
    <source>
        <dbReference type="ARBA" id="ARBA00022448"/>
    </source>
</evidence>
<evidence type="ECO:0000259" key="9">
    <source>
        <dbReference type="Pfam" id="PF07715"/>
    </source>
</evidence>
<sequence length="1009" mass="110498">MKKILVPLSLAALVSGVLPARSHGQTQGARQTAPKKSDTVVIPPSQRLKNWSDSSTAQTLGDVVVVAYGTQKKASLTGAVAQISDSQFAKRPITNILDGLTAIGPGLQSTLSSGQPGSTSNLRVRGFGSISAGSSPLMVVDGMVYDGDPSGINPADVATMSLLMDAASTALYGSRGSNGVIVITTKKGSRGKKTAVQFKMNQGVNVRMLPEYAQVNAYEYYPLMWEYYRNGLVSSQGGYLANKYATEGIKENLGYNPFNVPDDEIVDINGKLNPNAKLLYADDLDWEKAGTRKGFRQDYTMSFNGGNENADYYASVGYITDKGYTPTADFKRWNGRVNANARLNSFIKAGVNVYGSTTNTNQTPAYGSGYIVNPFYFSRTVGPIYPVHAHDPNGAYVLDKNGQHIYDDGIHTNGNRPFSPGRNALAEGELNVNYLTGIAMGARTYVDATLAKGLKLTTNLGLDQETTESYSYLNPTIGDGSPAGSLSRGNARMKSYSFNQLLNYNKSWDGHSIEAMIGHENSSRETISSNITVRNQIAPGNKLELENYTTVTEAPTSSTVEKRIEGYLSRINYDYSNIYYLSASLRRDGNSLFAASKRWYNFGTVSGAWRISKEDFFHSSFVNDLKLKASYGSVGNDNVGTYVYQSGYMVNNNAQEPGYIYGLIANKDLTWESNRSMNIGVEFSLFKGRISGNIDVYNRITSGLIFNVPQPLSGGGTPSGAFSIWMNVGNLYNRGVELTLNTEVIKGRNFNWDFTLNAMTVKNKITSMPESIKEIISGTKKLEVGHSIYDFYLYSWKGVDPANGDALYELDDKIAYEDNAPYDDPDKTIKGVRYTTASARAKRDYQGSAIPDLQGSFRSDMRYKNFSLNLVCTYQIGGKTYDGVYASMMTPSFGNSLSKDILKRWQATGDQTDVPRMDYLKGAGFAGSSNRWLVSATSLTVNSINLGYDFNRAALQRLHLSGLQTYLSVENAYQFSARKGMNVLQTFSGTTGDVYLPRRVYSLGVIANL</sequence>
<dbReference type="Pfam" id="PF07715">
    <property type="entry name" value="Plug"/>
    <property type="match status" value="1"/>
</dbReference>
<keyword evidence="6 7" id="KW-0998">Cell outer membrane</keyword>
<proteinExistence type="inferred from homology"/>
<keyword evidence="3 7" id="KW-1134">Transmembrane beta strand</keyword>
<dbReference type="Gene3D" id="2.40.170.20">
    <property type="entry name" value="TonB-dependent receptor, beta-barrel domain"/>
    <property type="match status" value="1"/>
</dbReference>
<evidence type="ECO:0000313" key="11">
    <source>
        <dbReference type="Proteomes" id="UP000677244"/>
    </source>
</evidence>
<evidence type="ECO:0000256" key="4">
    <source>
        <dbReference type="ARBA" id="ARBA00022692"/>
    </source>
</evidence>
<feature type="domain" description="TonB-dependent receptor plug" evidence="9">
    <location>
        <begin position="73"/>
        <end position="180"/>
    </location>
</feature>
<dbReference type="Proteomes" id="UP000677244">
    <property type="component" value="Unassembled WGS sequence"/>
</dbReference>
<comment type="similarity">
    <text evidence="7">Belongs to the TonB-dependent receptor family.</text>
</comment>
<reference evidence="10 11" key="1">
    <citation type="submission" date="2021-03" db="EMBL/GenBank/DDBJ databases">
        <title>Assistant Professor.</title>
        <authorList>
            <person name="Huq M.A."/>
        </authorList>
    </citation>
    <scope>NUCLEOTIDE SEQUENCE [LARGE SCALE GENOMIC DNA]</scope>
    <source>
        <strain evidence="10 11">MAH-29</strain>
    </source>
</reference>
<dbReference type="InterPro" id="IPR023997">
    <property type="entry name" value="TonB-dep_OMP_SusC/RagA_CS"/>
</dbReference>
<comment type="caution">
    <text evidence="10">The sequence shown here is derived from an EMBL/GenBank/DDBJ whole genome shotgun (WGS) entry which is preliminary data.</text>
</comment>
<dbReference type="Gene3D" id="2.170.130.10">
    <property type="entry name" value="TonB-dependent receptor, plug domain"/>
    <property type="match status" value="1"/>
</dbReference>
<dbReference type="InterPro" id="IPR039426">
    <property type="entry name" value="TonB-dep_rcpt-like"/>
</dbReference>
<keyword evidence="8" id="KW-0732">Signal</keyword>
<evidence type="ECO:0000256" key="6">
    <source>
        <dbReference type="ARBA" id="ARBA00023237"/>
    </source>
</evidence>
<dbReference type="PROSITE" id="PS52016">
    <property type="entry name" value="TONB_DEPENDENT_REC_3"/>
    <property type="match status" value="1"/>
</dbReference>
<dbReference type="SUPFAM" id="SSF56935">
    <property type="entry name" value="Porins"/>
    <property type="match status" value="1"/>
</dbReference>
<evidence type="ECO:0000256" key="7">
    <source>
        <dbReference type="PROSITE-ProRule" id="PRU01360"/>
    </source>
</evidence>
<dbReference type="InterPro" id="IPR037066">
    <property type="entry name" value="Plug_dom_sf"/>
</dbReference>
<keyword evidence="11" id="KW-1185">Reference proteome</keyword>
<dbReference type="EMBL" id="JAGHKO010000011">
    <property type="protein sequence ID" value="MBO9203913.1"/>
    <property type="molecule type" value="Genomic_DNA"/>
</dbReference>
<keyword evidence="4 7" id="KW-0812">Transmembrane</keyword>
<evidence type="ECO:0000256" key="1">
    <source>
        <dbReference type="ARBA" id="ARBA00004571"/>
    </source>
</evidence>
<dbReference type="RefSeq" id="WP_209141970.1">
    <property type="nucleotide sequence ID" value="NZ_JAGHKO010000011.1"/>
</dbReference>
<dbReference type="NCBIfam" id="TIGR04056">
    <property type="entry name" value="OMP_RagA_SusC"/>
    <property type="match status" value="1"/>
</dbReference>
<keyword evidence="2 7" id="KW-0813">Transport</keyword>
<organism evidence="10 11">
    <name type="scientific">Niastella soli</name>
    <dbReference type="NCBI Taxonomy" id="2821487"/>
    <lineage>
        <taxon>Bacteria</taxon>
        <taxon>Pseudomonadati</taxon>
        <taxon>Bacteroidota</taxon>
        <taxon>Chitinophagia</taxon>
        <taxon>Chitinophagales</taxon>
        <taxon>Chitinophagaceae</taxon>
        <taxon>Niastella</taxon>
    </lineage>
</organism>
<gene>
    <name evidence="10" type="ORF">J7I42_26750</name>
</gene>
<dbReference type="InterPro" id="IPR023996">
    <property type="entry name" value="TonB-dep_OMP_SusC/RagA"/>
</dbReference>
<feature type="chain" id="PRO_5045874961" evidence="8">
    <location>
        <begin position="21"/>
        <end position="1009"/>
    </location>
</feature>
<dbReference type="InterPro" id="IPR036942">
    <property type="entry name" value="Beta-barrel_TonB_sf"/>
</dbReference>
<evidence type="ECO:0000256" key="5">
    <source>
        <dbReference type="ARBA" id="ARBA00023136"/>
    </source>
</evidence>
<keyword evidence="5 7" id="KW-0472">Membrane</keyword>